<dbReference type="Gene3D" id="1.10.10.10">
    <property type="entry name" value="Winged helix-like DNA-binding domain superfamily/Winged helix DNA-binding domain"/>
    <property type="match status" value="1"/>
</dbReference>
<dbReference type="eggNOG" id="COG1733">
    <property type="taxonomic scope" value="Bacteria"/>
</dbReference>
<dbReference type="SUPFAM" id="SSF46785">
    <property type="entry name" value="Winged helix' DNA-binding domain"/>
    <property type="match status" value="1"/>
</dbReference>
<evidence type="ECO:0000259" key="4">
    <source>
        <dbReference type="PROSITE" id="PS51118"/>
    </source>
</evidence>
<keyword evidence="2" id="KW-0238">DNA-binding</keyword>
<dbReference type="GO" id="GO:0003677">
    <property type="term" value="F:DNA binding"/>
    <property type="evidence" value="ECO:0007669"/>
    <property type="project" value="UniProtKB-KW"/>
</dbReference>
<dbReference type="InterPro" id="IPR036527">
    <property type="entry name" value="SCP2_sterol-bd_dom_sf"/>
</dbReference>
<dbReference type="AlphaFoldDB" id="A0A068NQ26"/>
<accession>A0A068NQ26</accession>
<protein>
    <submittedName>
        <fullName evidence="5">Transcriptional regulator, HxlR family</fullName>
    </submittedName>
</protein>
<evidence type="ECO:0000256" key="3">
    <source>
        <dbReference type="ARBA" id="ARBA00023163"/>
    </source>
</evidence>
<organism evidence="5 6">
    <name type="scientific">Fimbriimonas ginsengisoli Gsoil 348</name>
    <dbReference type="NCBI Taxonomy" id="661478"/>
    <lineage>
        <taxon>Bacteria</taxon>
        <taxon>Bacillati</taxon>
        <taxon>Armatimonadota</taxon>
        <taxon>Fimbriimonadia</taxon>
        <taxon>Fimbriimonadales</taxon>
        <taxon>Fimbriimonadaceae</taxon>
        <taxon>Fimbriimonas</taxon>
    </lineage>
</organism>
<dbReference type="Proteomes" id="UP000027982">
    <property type="component" value="Chromosome"/>
</dbReference>
<keyword evidence="1" id="KW-0805">Transcription regulation</keyword>
<evidence type="ECO:0000256" key="1">
    <source>
        <dbReference type="ARBA" id="ARBA00023015"/>
    </source>
</evidence>
<dbReference type="PROSITE" id="PS51118">
    <property type="entry name" value="HTH_HXLR"/>
    <property type="match status" value="1"/>
</dbReference>
<dbReference type="Pfam" id="PF01638">
    <property type="entry name" value="HxlR"/>
    <property type="match status" value="1"/>
</dbReference>
<keyword evidence="3" id="KW-0804">Transcription</keyword>
<feature type="domain" description="HTH hxlR-type" evidence="4">
    <location>
        <begin position="1"/>
        <end position="89"/>
    </location>
</feature>
<proteinExistence type="predicted"/>
<dbReference type="STRING" id="661478.OP10G_0336"/>
<dbReference type="HOGENOM" id="CLU_076095_1_0_0"/>
<sequence length="212" mass="24636">MFTERWTPLIVREMVMGSERFSDIHRGVPLMSRSLLSKRLQELERAGVIERTEGEGSHDVYRLTSAGKELGPIVVQLGQWGKQWIRSEWTPRELDPGLLMWDMRRRIDFQALTDERIVVHFLYQDAPISRRRWWLILDQKEVDLCLVDPGLEPDLHVTTQVSTMTSIWMGDLSYGTALQNGDLQLAGPAKLRSRLPSWLRLSTFADIDRRVH</sequence>
<evidence type="ECO:0000313" key="5">
    <source>
        <dbReference type="EMBL" id="AIE83704.1"/>
    </source>
</evidence>
<dbReference type="PANTHER" id="PTHR33204">
    <property type="entry name" value="TRANSCRIPTIONAL REGULATOR, MARR FAMILY"/>
    <property type="match status" value="1"/>
</dbReference>
<dbReference type="EMBL" id="CP007139">
    <property type="protein sequence ID" value="AIE83704.1"/>
    <property type="molecule type" value="Genomic_DNA"/>
</dbReference>
<reference evidence="5 6" key="1">
    <citation type="journal article" date="2014" name="PLoS ONE">
        <title>The first complete genome sequence of the class fimbriimonadia in the phylum armatimonadetes.</title>
        <authorList>
            <person name="Hu Z.Y."/>
            <person name="Wang Y.Z."/>
            <person name="Im W.T."/>
            <person name="Wang S.Y."/>
            <person name="Zhao G.P."/>
            <person name="Zheng H.J."/>
            <person name="Quan Z.X."/>
        </authorList>
    </citation>
    <scope>NUCLEOTIDE SEQUENCE [LARGE SCALE GENOMIC DNA]</scope>
    <source>
        <strain evidence="5">Gsoil 348</strain>
    </source>
</reference>
<keyword evidence="6" id="KW-1185">Reference proteome</keyword>
<dbReference type="InterPro" id="IPR036388">
    <property type="entry name" value="WH-like_DNA-bd_sf"/>
</dbReference>
<evidence type="ECO:0000256" key="2">
    <source>
        <dbReference type="ARBA" id="ARBA00023125"/>
    </source>
</evidence>
<dbReference type="Gene3D" id="3.30.1050.10">
    <property type="entry name" value="SCP2 sterol-binding domain"/>
    <property type="match status" value="1"/>
</dbReference>
<dbReference type="PANTHER" id="PTHR33204:SF18">
    <property type="entry name" value="TRANSCRIPTIONAL REGULATORY PROTEIN"/>
    <property type="match status" value="1"/>
</dbReference>
<name>A0A068NQ26_FIMGI</name>
<evidence type="ECO:0000313" key="6">
    <source>
        <dbReference type="Proteomes" id="UP000027982"/>
    </source>
</evidence>
<dbReference type="InterPro" id="IPR002577">
    <property type="entry name" value="HTH_HxlR"/>
</dbReference>
<dbReference type="SUPFAM" id="SSF55718">
    <property type="entry name" value="SCP-like"/>
    <property type="match status" value="1"/>
</dbReference>
<dbReference type="KEGG" id="fgi:OP10G_0336"/>
<gene>
    <name evidence="5" type="ORF">OP10G_0336</name>
</gene>
<dbReference type="InterPro" id="IPR036390">
    <property type="entry name" value="WH_DNA-bd_sf"/>
</dbReference>